<dbReference type="InterPro" id="IPR026010">
    <property type="entry name" value="NSP1/NUP62"/>
</dbReference>
<evidence type="ECO:0000256" key="12">
    <source>
        <dbReference type="ARBA" id="ARBA00078941"/>
    </source>
</evidence>
<dbReference type="GO" id="GO:0017056">
    <property type="term" value="F:structural constituent of nuclear pore"/>
    <property type="evidence" value="ECO:0007669"/>
    <property type="project" value="InterPro"/>
</dbReference>
<feature type="region of interest" description="Disordered" evidence="14">
    <location>
        <begin position="216"/>
        <end position="254"/>
    </location>
</feature>
<evidence type="ECO:0000256" key="6">
    <source>
        <dbReference type="ARBA" id="ARBA00022816"/>
    </source>
</evidence>
<evidence type="ECO:0000256" key="14">
    <source>
        <dbReference type="SAM" id="MobiDB-lite"/>
    </source>
</evidence>
<dbReference type="OMA" id="EMMSKQV"/>
<evidence type="ECO:0000256" key="3">
    <source>
        <dbReference type="ARBA" id="ARBA00004620"/>
    </source>
</evidence>
<keyword evidence="10" id="KW-0539">Nucleus</keyword>
<organism evidence="16 17">
    <name type="scientific">Eremothecium cymbalariae (strain CBS 270.75 / DBVPG 7215 / KCTC 17166 / NRRL Y-17582)</name>
    <name type="common">Yeast</name>
    <dbReference type="NCBI Taxonomy" id="931890"/>
    <lineage>
        <taxon>Eukaryota</taxon>
        <taxon>Fungi</taxon>
        <taxon>Dikarya</taxon>
        <taxon>Ascomycota</taxon>
        <taxon>Saccharomycotina</taxon>
        <taxon>Saccharomycetes</taxon>
        <taxon>Saccharomycetales</taxon>
        <taxon>Saccharomycetaceae</taxon>
        <taxon>Eremothecium</taxon>
    </lineage>
</organism>
<feature type="compositionally biased region" description="Low complexity" evidence="14">
    <location>
        <begin position="460"/>
        <end position="496"/>
    </location>
</feature>
<dbReference type="EMBL" id="CP002504">
    <property type="protein sequence ID" value="AET41524.1"/>
    <property type="molecule type" value="Genomic_DNA"/>
</dbReference>
<evidence type="ECO:0000256" key="10">
    <source>
        <dbReference type="ARBA" id="ARBA00023242"/>
    </source>
</evidence>
<evidence type="ECO:0000313" key="16">
    <source>
        <dbReference type="EMBL" id="AET41524.1"/>
    </source>
</evidence>
<dbReference type="GO" id="GO:0051028">
    <property type="term" value="P:mRNA transport"/>
    <property type="evidence" value="ECO:0007669"/>
    <property type="project" value="UniProtKB-KW"/>
</dbReference>
<sequence>MSGNFSFNSQNANQGGSTSKPTFSFGSGSNASTGAKVGNTSSPFSFGSQPTTDGSNQAPAFGTAAGSKPALTAESTPAFGVNSNEGASKPFSFGSAPFGSTSTENKDANPPVLFGAKADQPEASKPFGSQGPFNFGSFSTPNNSQDKNETKSLFGNTALATTNPGGGFGSSAAAPPSSNENKDTNAAAKPFSFGASGTSIASKDVAKPTLNFDAPSLLGDKSGTNKPFSFEGALQADKKEEPPKVPFLGGSTSAEKKETVAKPAFFGINNSTDKQNDTKSPVISFGSTLTLDKKKDQPANTGFQFGSLSNVAEKKIEPTKSAVSFGSPAVLSDNKNDSSKREFNLSGPTTTAEKNEEAARPSAFSFGNTSSRAETPKSGFNLGGLTSEKENSVKPSFAPVAAKKDEKLAFSFGESAKKPAADILSIGANENDKQTDSTRKPAFSFGATKDKEKKDEIARSKPSPSASISNAAAPPATGDSNSANTNAPSSATTSKSVEPQPISLDNKTLDDLVTKWTTQLTGSAEHFENYSKKINEWDQVLVQGGEQISQLYSDTLVAEQTQSRVDQHLQYIERQQIELETFLDNYEKKAETLLSEVLSSNTGSPSNTNDQKRQQAFHTAEMLDENLNSLSVNLSSLITEINEVSETFNKATNMNIANKDENAQLIKLLNSHLDALKSLDNSSSVLEKKLKSIHK</sequence>
<protein>
    <recommendedName>
        <fullName evidence="11">Nucleoporin NSP1</fullName>
    </recommendedName>
    <alternativeName>
        <fullName evidence="12">Nuclear pore protein NSP1</fullName>
    </alternativeName>
    <alternativeName>
        <fullName evidence="13">Nucleoskeletal-like protein</fullName>
    </alternativeName>
</protein>
<evidence type="ECO:0000256" key="13">
    <source>
        <dbReference type="ARBA" id="ARBA00081079"/>
    </source>
</evidence>
<dbReference type="GO" id="GO:0006405">
    <property type="term" value="P:RNA export from nucleus"/>
    <property type="evidence" value="ECO:0007669"/>
    <property type="project" value="TreeGrafter"/>
</dbReference>
<dbReference type="eggNOG" id="KOG2196">
    <property type="taxonomic scope" value="Eukaryota"/>
</dbReference>
<feature type="compositionally biased region" description="Polar residues" evidence="14">
    <location>
        <begin position="136"/>
        <end position="163"/>
    </location>
</feature>
<feature type="compositionally biased region" description="Basic and acidic residues" evidence="14">
    <location>
        <begin position="448"/>
        <end position="459"/>
    </location>
</feature>
<feature type="domain" description="Nucleoporin NSP1-like C-terminal" evidence="15">
    <location>
        <begin position="493"/>
        <end position="602"/>
    </location>
</feature>
<dbReference type="eggNOG" id="KOG4719">
    <property type="taxonomic scope" value="Eukaryota"/>
</dbReference>
<dbReference type="Gene3D" id="1.20.5.170">
    <property type="match status" value="1"/>
</dbReference>
<evidence type="ECO:0000256" key="1">
    <source>
        <dbReference type="ARBA" id="ARBA00004335"/>
    </source>
</evidence>
<dbReference type="HOGENOM" id="CLU_020542_0_0_1"/>
<evidence type="ECO:0000256" key="8">
    <source>
        <dbReference type="ARBA" id="ARBA00023010"/>
    </source>
</evidence>
<evidence type="ECO:0000256" key="5">
    <source>
        <dbReference type="ARBA" id="ARBA00022448"/>
    </source>
</evidence>
<dbReference type="PANTHER" id="PTHR12084:SF0">
    <property type="entry name" value="NUCLEAR PORE GLYCOPROTEIN P62"/>
    <property type="match status" value="1"/>
</dbReference>
<dbReference type="AlphaFoldDB" id="G8JXF0"/>
<feature type="compositionally biased region" description="Basic and acidic residues" evidence="14">
    <location>
        <begin position="334"/>
        <end position="343"/>
    </location>
</feature>
<dbReference type="GO" id="GO:0005543">
    <property type="term" value="F:phospholipid binding"/>
    <property type="evidence" value="ECO:0007669"/>
    <property type="project" value="TreeGrafter"/>
</dbReference>
<dbReference type="InterPro" id="IPR007758">
    <property type="entry name" value="Nucleoporin_NSP1_C"/>
</dbReference>
<dbReference type="GO" id="GO:0031965">
    <property type="term" value="C:nuclear membrane"/>
    <property type="evidence" value="ECO:0007669"/>
    <property type="project" value="UniProtKB-SubCell"/>
</dbReference>
<feature type="region of interest" description="Disordered" evidence="14">
    <location>
        <begin position="427"/>
        <end position="505"/>
    </location>
</feature>
<dbReference type="Proteomes" id="UP000006790">
    <property type="component" value="Chromosome 8"/>
</dbReference>
<dbReference type="GeneID" id="11469935"/>
<keyword evidence="5" id="KW-0813">Transport</keyword>
<evidence type="ECO:0000256" key="7">
    <source>
        <dbReference type="ARBA" id="ARBA00022927"/>
    </source>
</evidence>
<gene>
    <name evidence="16" type="ordered locus">Ecym_8240</name>
</gene>
<evidence type="ECO:0000256" key="9">
    <source>
        <dbReference type="ARBA" id="ARBA00023132"/>
    </source>
</evidence>
<feature type="compositionally biased region" description="Polar residues" evidence="14">
    <location>
        <begin position="1"/>
        <end position="58"/>
    </location>
</feature>
<keyword evidence="7" id="KW-0653">Protein transport</keyword>
<keyword evidence="17" id="KW-1185">Reference proteome</keyword>
<comment type="similarity">
    <text evidence="4">Belongs to the nucleoporin NSP1/NUP62 family.</text>
</comment>
<evidence type="ECO:0000313" key="17">
    <source>
        <dbReference type="Proteomes" id="UP000006790"/>
    </source>
</evidence>
<feature type="region of interest" description="Disordered" evidence="14">
    <location>
        <begin position="1"/>
        <end position="190"/>
    </location>
</feature>
<dbReference type="KEGG" id="erc:Ecym_8240"/>
<accession>G8JXF0</accession>
<proteinExistence type="inferred from homology"/>
<feature type="compositionally biased region" description="Basic and acidic residues" evidence="14">
    <location>
        <begin position="430"/>
        <end position="439"/>
    </location>
</feature>
<dbReference type="STRING" id="931890.G8JXF0"/>
<evidence type="ECO:0000259" key="15">
    <source>
        <dbReference type="Pfam" id="PF05064"/>
    </source>
</evidence>
<dbReference type="GO" id="GO:0006606">
    <property type="term" value="P:protein import into nucleus"/>
    <property type="evidence" value="ECO:0007669"/>
    <property type="project" value="TreeGrafter"/>
</dbReference>
<dbReference type="FunFam" id="1.20.5.170:FF:000040">
    <property type="entry name" value="Nuclear pore glycoprotein p62"/>
    <property type="match status" value="1"/>
</dbReference>
<evidence type="ECO:0000256" key="2">
    <source>
        <dbReference type="ARBA" id="ARBA00004567"/>
    </source>
</evidence>
<name>G8JXF0_ERECY</name>
<dbReference type="GO" id="GO:0044613">
    <property type="term" value="C:nuclear pore central transport channel"/>
    <property type="evidence" value="ECO:0007669"/>
    <property type="project" value="TreeGrafter"/>
</dbReference>
<comment type="subcellular location">
    <subcellularLocation>
        <location evidence="1">Nucleus membrane</location>
        <topology evidence="1">Peripheral membrane protein</topology>
        <orientation evidence="1">Cytoplasmic side</orientation>
    </subcellularLocation>
    <subcellularLocation>
        <location evidence="3">Nucleus membrane</location>
        <topology evidence="3">Peripheral membrane protein</topology>
        <orientation evidence="3">Nucleoplasmic side</orientation>
    </subcellularLocation>
    <subcellularLocation>
        <location evidence="2">Nucleus</location>
        <location evidence="2">Nuclear pore complex</location>
    </subcellularLocation>
</comment>
<dbReference type="PANTHER" id="PTHR12084">
    <property type="entry name" value="NUCLEAR PORE GLYCOPROTEIN P62-RELATED"/>
    <property type="match status" value="1"/>
</dbReference>
<dbReference type="RefSeq" id="XP_003648341.1">
    <property type="nucleotide sequence ID" value="XM_003648293.1"/>
</dbReference>
<dbReference type="Pfam" id="PF05064">
    <property type="entry name" value="Nsp1_C"/>
    <property type="match status" value="1"/>
</dbReference>
<evidence type="ECO:0000256" key="11">
    <source>
        <dbReference type="ARBA" id="ARBA00068864"/>
    </source>
</evidence>
<dbReference type="OrthoDB" id="344345at2759"/>
<reference evidence="17" key="1">
    <citation type="journal article" date="2012" name="G3 (Bethesda)">
        <title>Pichia sorbitophila, an interspecies yeast hybrid reveals early steps of genome resolution following polyploidization.</title>
        <authorList>
            <person name="Leh Louis V."/>
            <person name="Despons L."/>
            <person name="Friedrich A."/>
            <person name="Martin T."/>
            <person name="Durrens P."/>
            <person name="Casaregola S."/>
            <person name="Neuveglise C."/>
            <person name="Fairhead C."/>
            <person name="Marck C."/>
            <person name="Cruz J.A."/>
            <person name="Straub M.L."/>
            <person name="Kugler V."/>
            <person name="Sacerdot C."/>
            <person name="Uzunov Z."/>
            <person name="Thierry A."/>
            <person name="Weiss S."/>
            <person name="Bleykasten C."/>
            <person name="De Montigny J."/>
            <person name="Jacques N."/>
            <person name="Jung P."/>
            <person name="Lemaire M."/>
            <person name="Mallet S."/>
            <person name="Morel G."/>
            <person name="Richard G.F."/>
            <person name="Sarkar A."/>
            <person name="Savel G."/>
            <person name="Schacherer J."/>
            <person name="Seret M.L."/>
            <person name="Talla E."/>
            <person name="Samson G."/>
            <person name="Jubin C."/>
            <person name="Poulain J."/>
            <person name="Vacherie B."/>
            <person name="Barbe V."/>
            <person name="Pelletier E."/>
            <person name="Sherman D.J."/>
            <person name="Westhof E."/>
            <person name="Weissenbach J."/>
            <person name="Baret P.V."/>
            <person name="Wincker P."/>
            <person name="Gaillardin C."/>
            <person name="Dujon B."/>
            <person name="Souciet J.L."/>
        </authorList>
    </citation>
    <scope>NUCLEOTIDE SEQUENCE [LARGE SCALE GENOMIC DNA]</scope>
    <source>
        <strain evidence="17">CBS 270.75 / DBVPG 7215 / KCTC 17166 / NRRL Y-17582</strain>
    </source>
</reference>
<feature type="region of interest" description="Disordered" evidence="14">
    <location>
        <begin position="318"/>
        <end position="400"/>
    </location>
</feature>
<keyword evidence="8" id="KW-0811">Translocation</keyword>
<dbReference type="InParanoid" id="G8JXF0"/>
<keyword evidence="9" id="KW-0906">Nuclear pore complex</keyword>
<keyword evidence="6" id="KW-0509">mRNA transport</keyword>
<evidence type="ECO:0000256" key="4">
    <source>
        <dbReference type="ARBA" id="ARBA00005911"/>
    </source>
</evidence>